<keyword evidence="18" id="KW-1185">Reference proteome</keyword>
<evidence type="ECO:0000256" key="13">
    <source>
        <dbReference type="ARBA" id="ARBA00023295"/>
    </source>
</evidence>
<dbReference type="Pfam" id="PF14815">
    <property type="entry name" value="NUDIX_4"/>
    <property type="match status" value="1"/>
</dbReference>
<dbReference type="InterPro" id="IPR015797">
    <property type="entry name" value="NUDIX_hydrolase-like_dom_sf"/>
</dbReference>
<evidence type="ECO:0000256" key="10">
    <source>
        <dbReference type="ARBA" id="ARBA00023004"/>
    </source>
</evidence>
<dbReference type="Proteomes" id="UP001589789">
    <property type="component" value="Unassembled WGS sequence"/>
</dbReference>
<protein>
    <recommendedName>
        <fullName evidence="5 14">Adenine DNA glycosylase</fullName>
        <ecNumber evidence="4 14">3.2.2.31</ecNumber>
    </recommendedName>
</protein>
<keyword evidence="11" id="KW-0411">Iron-sulfur</keyword>
<comment type="cofactor">
    <cofactor evidence="14">
        <name>[4Fe-4S] cluster</name>
        <dbReference type="ChEBI" id="CHEBI:49883"/>
    </cofactor>
    <text evidence="14">Binds 1 [4Fe-4S] cluster.</text>
</comment>
<evidence type="ECO:0000256" key="9">
    <source>
        <dbReference type="ARBA" id="ARBA00022801"/>
    </source>
</evidence>
<dbReference type="PANTHER" id="PTHR42944">
    <property type="entry name" value="ADENINE DNA GLYCOSYLASE"/>
    <property type="match status" value="1"/>
</dbReference>
<evidence type="ECO:0000256" key="8">
    <source>
        <dbReference type="ARBA" id="ARBA00022763"/>
    </source>
</evidence>
<dbReference type="Pfam" id="PF10576">
    <property type="entry name" value="EndIII_4Fe-2S"/>
    <property type="match status" value="1"/>
</dbReference>
<comment type="caution">
    <text evidence="17">The sequence shown here is derived from an EMBL/GenBank/DDBJ whole genome shotgun (WGS) entry which is preliminary data.</text>
</comment>
<dbReference type="InterPro" id="IPR003651">
    <property type="entry name" value="Endonuclease3_FeS-loop_motif"/>
</dbReference>
<feature type="domain" description="HhH-GPD" evidence="16">
    <location>
        <begin position="40"/>
        <end position="191"/>
    </location>
</feature>
<evidence type="ECO:0000256" key="2">
    <source>
        <dbReference type="ARBA" id="ARBA00002933"/>
    </source>
</evidence>
<dbReference type="PANTHER" id="PTHR42944:SF1">
    <property type="entry name" value="ADENINE DNA GLYCOSYLASE"/>
    <property type="match status" value="1"/>
</dbReference>
<keyword evidence="9 17" id="KW-0378">Hydrolase</keyword>
<dbReference type="CDD" id="cd00056">
    <property type="entry name" value="ENDO3c"/>
    <property type="match status" value="1"/>
</dbReference>
<dbReference type="InterPro" id="IPR029119">
    <property type="entry name" value="MutY_C"/>
</dbReference>
<accession>A0ABV6J2B4</accession>
<evidence type="ECO:0000256" key="7">
    <source>
        <dbReference type="ARBA" id="ARBA00022723"/>
    </source>
</evidence>
<gene>
    <name evidence="17" type="ORF">ACFFIC_26015</name>
</gene>
<keyword evidence="6" id="KW-0004">4Fe-4S</keyword>
<dbReference type="SUPFAM" id="SSF55811">
    <property type="entry name" value="Nudix"/>
    <property type="match status" value="1"/>
</dbReference>
<feature type="region of interest" description="Disordered" evidence="15">
    <location>
        <begin position="355"/>
        <end position="374"/>
    </location>
</feature>
<evidence type="ECO:0000256" key="14">
    <source>
        <dbReference type="RuleBase" id="RU365096"/>
    </source>
</evidence>
<keyword evidence="7" id="KW-0479">Metal-binding</keyword>
<name>A0ABV6J2B4_9PROT</name>
<evidence type="ECO:0000256" key="11">
    <source>
        <dbReference type="ARBA" id="ARBA00023014"/>
    </source>
</evidence>
<evidence type="ECO:0000259" key="16">
    <source>
        <dbReference type="SMART" id="SM00478"/>
    </source>
</evidence>
<dbReference type="InterPro" id="IPR044298">
    <property type="entry name" value="MIG/MutY"/>
</dbReference>
<dbReference type="RefSeq" id="WP_377055913.1">
    <property type="nucleotide sequence ID" value="NZ_JBHLVZ010000087.1"/>
</dbReference>
<evidence type="ECO:0000256" key="4">
    <source>
        <dbReference type="ARBA" id="ARBA00012045"/>
    </source>
</evidence>
<evidence type="ECO:0000256" key="12">
    <source>
        <dbReference type="ARBA" id="ARBA00023204"/>
    </source>
</evidence>
<dbReference type="Gene3D" id="3.90.79.10">
    <property type="entry name" value="Nucleoside Triphosphate Pyrophosphohydrolase"/>
    <property type="match status" value="1"/>
</dbReference>
<dbReference type="InterPro" id="IPR004036">
    <property type="entry name" value="Endonuclease-III-like_CS2"/>
</dbReference>
<proteinExistence type="inferred from homology"/>
<dbReference type="PROSITE" id="PS01155">
    <property type="entry name" value="ENDONUCLEASE_III_2"/>
    <property type="match status" value="1"/>
</dbReference>
<evidence type="ECO:0000313" key="18">
    <source>
        <dbReference type="Proteomes" id="UP001589789"/>
    </source>
</evidence>
<dbReference type="InterPro" id="IPR011257">
    <property type="entry name" value="DNA_glycosylase"/>
</dbReference>
<dbReference type="SUPFAM" id="SSF48150">
    <property type="entry name" value="DNA-glycosylase"/>
    <property type="match status" value="1"/>
</dbReference>
<evidence type="ECO:0000256" key="3">
    <source>
        <dbReference type="ARBA" id="ARBA00008343"/>
    </source>
</evidence>
<keyword evidence="10 14" id="KW-0408">Iron</keyword>
<dbReference type="CDD" id="cd03431">
    <property type="entry name" value="NUDIX_DNA_Glycosylase_C-MutY"/>
    <property type="match status" value="1"/>
</dbReference>
<keyword evidence="12" id="KW-0234">DNA repair</keyword>
<comment type="function">
    <text evidence="2">Adenine glycosylase active on G-A mispairs. MutY also corrects error-prone DNA synthesis past GO lesions which are due to the oxidatively damaged form of guanine: 7,8-dihydro-8-oxoguanine (8-oxo-dGTP).</text>
</comment>
<dbReference type="SMART" id="SM00478">
    <property type="entry name" value="ENDO3c"/>
    <property type="match status" value="1"/>
</dbReference>
<dbReference type="EC" id="3.2.2.31" evidence="4 14"/>
<dbReference type="PROSITE" id="PS00764">
    <property type="entry name" value="ENDONUCLEASE_III_1"/>
    <property type="match status" value="1"/>
</dbReference>
<reference evidence="17 18" key="1">
    <citation type="submission" date="2024-09" db="EMBL/GenBank/DDBJ databases">
        <authorList>
            <person name="Sun Q."/>
            <person name="Mori K."/>
        </authorList>
    </citation>
    <scope>NUCLEOTIDE SEQUENCE [LARGE SCALE GENOMIC DNA]</scope>
    <source>
        <strain evidence="17 18">CCM 7468</strain>
    </source>
</reference>
<comment type="catalytic activity">
    <reaction evidence="1 14">
        <text>Hydrolyzes free adenine bases from 7,8-dihydro-8-oxoguanine:adenine mismatched double-stranded DNA, leaving an apurinic site.</text>
        <dbReference type="EC" id="3.2.2.31"/>
    </reaction>
</comment>
<comment type="similarity">
    <text evidence="3 14">Belongs to the Nth/MutY family.</text>
</comment>
<organism evidence="17 18">
    <name type="scientific">Muricoccus vinaceus</name>
    <dbReference type="NCBI Taxonomy" id="424704"/>
    <lineage>
        <taxon>Bacteria</taxon>
        <taxon>Pseudomonadati</taxon>
        <taxon>Pseudomonadota</taxon>
        <taxon>Alphaproteobacteria</taxon>
        <taxon>Acetobacterales</taxon>
        <taxon>Roseomonadaceae</taxon>
        <taxon>Muricoccus</taxon>
    </lineage>
</organism>
<evidence type="ECO:0000256" key="6">
    <source>
        <dbReference type="ARBA" id="ARBA00022485"/>
    </source>
</evidence>
<dbReference type="Pfam" id="PF00730">
    <property type="entry name" value="HhH-GPD"/>
    <property type="match status" value="1"/>
</dbReference>
<keyword evidence="13 14" id="KW-0326">Glycosidase</keyword>
<dbReference type="InterPro" id="IPR004035">
    <property type="entry name" value="Endouclease-III_FeS-bd_BS"/>
</dbReference>
<evidence type="ECO:0000313" key="17">
    <source>
        <dbReference type="EMBL" id="MFC0388978.1"/>
    </source>
</evidence>
<evidence type="ECO:0000256" key="5">
    <source>
        <dbReference type="ARBA" id="ARBA00022023"/>
    </source>
</evidence>
<evidence type="ECO:0000256" key="15">
    <source>
        <dbReference type="SAM" id="MobiDB-lite"/>
    </source>
</evidence>
<dbReference type="GO" id="GO:0016798">
    <property type="term" value="F:hydrolase activity, acting on glycosyl bonds"/>
    <property type="evidence" value="ECO:0007669"/>
    <property type="project" value="UniProtKB-KW"/>
</dbReference>
<dbReference type="InterPro" id="IPR003265">
    <property type="entry name" value="HhH-GPD_domain"/>
</dbReference>
<keyword evidence="8 14" id="KW-0227">DNA damage</keyword>
<dbReference type="Gene3D" id="1.10.340.30">
    <property type="entry name" value="Hypothetical protein, domain 2"/>
    <property type="match status" value="1"/>
</dbReference>
<dbReference type="EMBL" id="JBHLVZ010000087">
    <property type="protein sequence ID" value="MFC0388978.1"/>
    <property type="molecule type" value="Genomic_DNA"/>
</dbReference>
<dbReference type="Gene3D" id="1.10.1670.10">
    <property type="entry name" value="Helix-hairpin-Helix base-excision DNA repair enzymes (C-terminal)"/>
    <property type="match status" value="1"/>
</dbReference>
<dbReference type="InterPro" id="IPR023170">
    <property type="entry name" value="HhH_base_excis_C"/>
</dbReference>
<sequence>MPDPPSAIPLLAWYDRHRRTLPWRGSGGGDPYRIWLSEVMLQQTTVAAVGPRYGRFLARFPDVAALAAAPWEDVAAEWAGLGYYARARNLHAAARAVAARGGFPDTEAGLRELPGIGAYTAAAVAAIAFNRPTVPVDGNVERVVARLLSIRTPLPAARRIIAPAAARFMEQEAPRARPGDFVQALFDLGATICTPRRPACALCPWRGDCAAQREGIQETLPAKSPKAARKRRHGLHFLARDPAGRLLLRHRPPEGLLGGMLEIPGAPWREDTWTLEEALPHAPLPGLPWALRAGIAHHGFTHMDLEMRLAEAAAPAAPAPEGMAWMEPASAQAALPTAMRRLFSLSEAPLAEGAGAVASGGTGARGARRKGISG</sequence>
<evidence type="ECO:0000256" key="1">
    <source>
        <dbReference type="ARBA" id="ARBA00000843"/>
    </source>
</evidence>